<evidence type="ECO:0000313" key="3">
    <source>
        <dbReference type="EMBL" id="MDI1491196.1"/>
    </source>
</evidence>
<reference evidence="3" key="1">
    <citation type="journal article" date="2023" name="Genome Biol. Evol.">
        <title>First Whole Genome Sequence and Flow Cytometry Genome Size Data for the Lichen-Forming Fungus Ramalina farinacea (Ascomycota).</title>
        <authorList>
            <person name="Llewellyn T."/>
            <person name="Mian S."/>
            <person name="Hill R."/>
            <person name="Leitch I.J."/>
            <person name="Gaya E."/>
        </authorList>
    </citation>
    <scope>NUCLEOTIDE SEQUENCE</scope>
    <source>
        <strain evidence="3">LIQ254RAFAR</strain>
    </source>
</reference>
<dbReference type="PANTHER" id="PTHR46467">
    <property type="entry name" value="TETHER CONTAINING UBX DOMAIN FOR GLUT4"/>
    <property type="match status" value="1"/>
</dbReference>
<dbReference type="InterPro" id="IPR059238">
    <property type="entry name" value="UBX1_UBXN9"/>
</dbReference>
<gene>
    <name evidence="3" type="ORF">OHK93_002403</name>
</gene>
<dbReference type="Gene3D" id="3.10.20.90">
    <property type="entry name" value="Phosphatidylinositol 3-kinase Catalytic Subunit, Chain A, domain 1"/>
    <property type="match status" value="1"/>
</dbReference>
<dbReference type="EMBL" id="JAPUFD010000013">
    <property type="protein sequence ID" value="MDI1491196.1"/>
    <property type="molecule type" value="Genomic_DNA"/>
</dbReference>
<comment type="caution">
    <text evidence="3">The sequence shown here is derived from an EMBL/GenBank/DDBJ whole genome shotgun (WGS) entry which is preliminary data.</text>
</comment>
<evidence type="ECO:0000256" key="1">
    <source>
        <dbReference type="SAM" id="MobiDB-lite"/>
    </source>
</evidence>
<dbReference type="InterPro" id="IPR029071">
    <property type="entry name" value="Ubiquitin-like_domsf"/>
</dbReference>
<keyword evidence="4" id="KW-1185">Reference proteome</keyword>
<dbReference type="InterPro" id="IPR001012">
    <property type="entry name" value="UBX_dom"/>
</dbReference>
<dbReference type="GO" id="GO:0005737">
    <property type="term" value="C:cytoplasm"/>
    <property type="evidence" value="ECO:0007669"/>
    <property type="project" value="TreeGrafter"/>
</dbReference>
<evidence type="ECO:0000259" key="2">
    <source>
        <dbReference type="PROSITE" id="PS50033"/>
    </source>
</evidence>
<dbReference type="SUPFAM" id="SSF54236">
    <property type="entry name" value="Ubiquitin-like"/>
    <property type="match status" value="2"/>
</dbReference>
<dbReference type="PANTHER" id="PTHR46467:SF1">
    <property type="entry name" value="TETHER CONTAINING UBX DOMAIN FOR GLUT4"/>
    <property type="match status" value="1"/>
</dbReference>
<feature type="domain" description="UBX" evidence="2">
    <location>
        <begin position="348"/>
        <end position="430"/>
    </location>
</feature>
<feature type="region of interest" description="Disordered" evidence="1">
    <location>
        <begin position="203"/>
        <end position="303"/>
    </location>
</feature>
<protein>
    <recommendedName>
        <fullName evidence="2">UBX domain-containing protein</fullName>
    </recommendedName>
</protein>
<sequence>MASHVVVLDSAARRAIVKTTPEKHLTDILREACQKLGRDPDNYCLKQNSKLLDLSRNVRLAGLVSGAKLELAQASRSPSVVSVALQIPDTEAKGFSNRIVDKFASNTTVWMILRQFESLVGPPSRNFTGRSTPVSSVNGSGGGRLHYETPVIQIMGREFSSFTELQSTLAQLGFNHGSALLRLTFRTTQTPLEEALHEIGQYFTTAEKPDDSTVEKGTSGEGQEATPSTEEVEASESRTSTNSAPDAQPSTTQALTSPGSDLGATISPGASGHSDTPRDLPRDVTIFSPTSSNTPKAAQQPFNEKDYEPTVDHAKLHQSRLGAAGTNKRLLSDAEISAQAEAKANQSANVQQVQIKVRFPDQMQALSTFSRADTAKSLFDFVRSIIVHEHEPFELRFSAANGFKIVPIDSEDDPKLIGQLGMVGRVLVNMIWAGDASIEARTSSALKAEYRQKAQVIEANVVQNVAAEGDVGNVQGHKAAEEKSRKGGVPKWLKLPGKK</sequence>
<dbReference type="GO" id="GO:0005634">
    <property type="term" value="C:nucleus"/>
    <property type="evidence" value="ECO:0007669"/>
    <property type="project" value="TreeGrafter"/>
</dbReference>
<dbReference type="InterPro" id="IPR021569">
    <property type="entry name" value="TUG-UBL1"/>
</dbReference>
<evidence type="ECO:0000313" key="4">
    <source>
        <dbReference type="Proteomes" id="UP001161017"/>
    </source>
</evidence>
<organism evidence="3 4">
    <name type="scientific">Ramalina farinacea</name>
    <dbReference type="NCBI Taxonomy" id="258253"/>
    <lineage>
        <taxon>Eukaryota</taxon>
        <taxon>Fungi</taxon>
        <taxon>Dikarya</taxon>
        <taxon>Ascomycota</taxon>
        <taxon>Pezizomycotina</taxon>
        <taxon>Lecanoromycetes</taxon>
        <taxon>OSLEUM clade</taxon>
        <taxon>Lecanoromycetidae</taxon>
        <taxon>Lecanorales</taxon>
        <taxon>Lecanorineae</taxon>
        <taxon>Ramalinaceae</taxon>
        <taxon>Ramalina</taxon>
    </lineage>
</organism>
<name>A0AA43QRA3_9LECA</name>
<dbReference type="GO" id="GO:0012506">
    <property type="term" value="C:vesicle membrane"/>
    <property type="evidence" value="ECO:0007669"/>
    <property type="project" value="TreeGrafter"/>
</dbReference>
<dbReference type="CDD" id="cd16105">
    <property type="entry name" value="Ubl_ASPSCR1_like"/>
    <property type="match status" value="1"/>
</dbReference>
<dbReference type="CDD" id="cd17075">
    <property type="entry name" value="UBX1_UBXN9"/>
    <property type="match status" value="1"/>
</dbReference>
<dbReference type="AlphaFoldDB" id="A0AA43QRA3"/>
<feature type="compositionally biased region" description="Polar residues" evidence="1">
    <location>
        <begin position="287"/>
        <end position="302"/>
    </location>
</feature>
<dbReference type="Pfam" id="PF00789">
    <property type="entry name" value="UBX"/>
    <property type="match status" value="1"/>
</dbReference>
<feature type="region of interest" description="Disordered" evidence="1">
    <location>
        <begin position="475"/>
        <end position="499"/>
    </location>
</feature>
<accession>A0AA43QRA3</accession>
<dbReference type="Proteomes" id="UP001161017">
    <property type="component" value="Unassembled WGS sequence"/>
</dbReference>
<dbReference type="Pfam" id="PF11470">
    <property type="entry name" value="TUG-UBL1"/>
    <property type="match status" value="1"/>
</dbReference>
<dbReference type="GO" id="GO:0006886">
    <property type="term" value="P:intracellular protein transport"/>
    <property type="evidence" value="ECO:0007669"/>
    <property type="project" value="TreeGrafter"/>
</dbReference>
<proteinExistence type="predicted"/>
<feature type="compositionally biased region" description="Polar residues" evidence="1">
    <location>
        <begin position="237"/>
        <end position="259"/>
    </location>
</feature>
<dbReference type="PROSITE" id="PS50033">
    <property type="entry name" value="UBX"/>
    <property type="match status" value="1"/>
</dbReference>